<dbReference type="KEGG" id="rpi:Rpic_1391"/>
<evidence type="ECO:0000313" key="1">
    <source>
        <dbReference type="EMBL" id="ACD26532.1"/>
    </source>
</evidence>
<dbReference type="AlphaFoldDB" id="B2UBV9"/>
<accession>B2UBV9</accession>
<reference evidence="1" key="1">
    <citation type="submission" date="2008-05" db="EMBL/GenBank/DDBJ databases">
        <title>Complete sequence of chromosome1 of Ralstonia pickettii 12J.</title>
        <authorList>
            <consortium name="US DOE Joint Genome Institute"/>
            <person name="Lucas S."/>
            <person name="Copeland A."/>
            <person name="Lapidus A."/>
            <person name="Glavina del Rio T."/>
            <person name="Dalin E."/>
            <person name="Tice H."/>
            <person name="Bruce D."/>
            <person name="Goodwin L."/>
            <person name="Pitluck S."/>
            <person name="Meincke L."/>
            <person name="Brettin T."/>
            <person name="Detter J.C."/>
            <person name="Han C."/>
            <person name="Kuske C.R."/>
            <person name="Schmutz J."/>
            <person name="Larimer F."/>
            <person name="Land M."/>
            <person name="Hauser L."/>
            <person name="Kyrpides N."/>
            <person name="Mikhailova N."/>
            <person name="Marsh T."/>
            <person name="Richardson P."/>
        </authorList>
    </citation>
    <scope>NUCLEOTIDE SEQUENCE</scope>
    <source>
        <strain evidence="1">12J</strain>
    </source>
</reference>
<dbReference type="HOGENOM" id="CLU_2737186_0_0_4"/>
<proteinExistence type="predicted"/>
<name>B2UBV9_RALPJ</name>
<organism evidence="1">
    <name type="scientific">Ralstonia pickettii (strain 12J)</name>
    <dbReference type="NCBI Taxonomy" id="402626"/>
    <lineage>
        <taxon>Bacteria</taxon>
        <taxon>Pseudomonadati</taxon>
        <taxon>Pseudomonadota</taxon>
        <taxon>Betaproteobacteria</taxon>
        <taxon>Burkholderiales</taxon>
        <taxon>Burkholderiaceae</taxon>
        <taxon>Ralstonia</taxon>
    </lineage>
</organism>
<protein>
    <submittedName>
        <fullName evidence="1">Uncharacterized protein</fullName>
    </submittedName>
</protein>
<gene>
    <name evidence="1" type="ordered locus">Rpic_1391</name>
</gene>
<dbReference type="STRING" id="402626.Rpic_1391"/>
<sequence>MSTFKLVCTVQPPGNTAQDCPTQSLMWVQDSPPWWSLTVQQGADLASAIVGLWALAYTARLVFETLRNRNA</sequence>
<dbReference type="EMBL" id="CP001068">
    <property type="protein sequence ID" value="ACD26532.1"/>
    <property type="molecule type" value="Genomic_DNA"/>
</dbReference>